<name>A0AAD6S9G0_9AGAR</name>
<dbReference type="EMBL" id="JARJCM010000200">
    <property type="protein sequence ID" value="KAJ7022863.1"/>
    <property type="molecule type" value="Genomic_DNA"/>
</dbReference>
<comment type="caution">
    <text evidence="3">The sequence shown here is derived from an EMBL/GenBank/DDBJ whole genome shotgun (WGS) entry which is preliminary data.</text>
</comment>
<protein>
    <submittedName>
        <fullName evidence="3">Uncharacterized protein</fullName>
    </submittedName>
</protein>
<organism evidence="3 4">
    <name type="scientific">Mycena alexandri</name>
    <dbReference type="NCBI Taxonomy" id="1745969"/>
    <lineage>
        <taxon>Eukaryota</taxon>
        <taxon>Fungi</taxon>
        <taxon>Dikarya</taxon>
        <taxon>Basidiomycota</taxon>
        <taxon>Agaricomycotina</taxon>
        <taxon>Agaricomycetes</taxon>
        <taxon>Agaricomycetidae</taxon>
        <taxon>Agaricales</taxon>
        <taxon>Marasmiineae</taxon>
        <taxon>Mycenaceae</taxon>
        <taxon>Mycena</taxon>
    </lineage>
</organism>
<feature type="region of interest" description="Disordered" evidence="1">
    <location>
        <begin position="138"/>
        <end position="177"/>
    </location>
</feature>
<gene>
    <name evidence="3" type="ORF">C8F04DRAFT_1309832</name>
</gene>
<evidence type="ECO:0000313" key="3">
    <source>
        <dbReference type="EMBL" id="KAJ7022863.1"/>
    </source>
</evidence>
<keyword evidence="2" id="KW-0732">Signal</keyword>
<accession>A0AAD6S9G0</accession>
<feature type="chain" id="PRO_5042197490" evidence="2">
    <location>
        <begin position="19"/>
        <end position="177"/>
    </location>
</feature>
<evidence type="ECO:0000256" key="2">
    <source>
        <dbReference type="SAM" id="SignalP"/>
    </source>
</evidence>
<sequence>MPGLIAVISGWAMGDGWAAFSLSLRGWIAGNHCTVFFGGRSPSALALRGTPITPTVSCTAPMAMKRRDGRTTYDLSCACAASHPGTSRRARVRWHLSARAVPYMIRLQAKRPSVAGWGVYISRPTYAPPASRIAMSPFVSPRVQDPGLPSDPLSPPSYLISKKDEDAVPPPRSLSAG</sequence>
<evidence type="ECO:0000256" key="1">
    <source>
        <dbReference type="SAM" id="MobiDB-lite"/>
    </source>
</evidence>
<feature type="signal peptide" evidence="2">
    <location>
        <begin position="1"/>
        <end position="18"/>
    </location>
</feature>
<feature type="compositionally biased region" description="Pro residues" evidence="1">
    <location>
        <begin position="168"/>
        <end position="177"/>
    </location>
</feature>
<dbReference type="Proteomes" id="UP001218188">
    <property type="component" value="Unassembled WGS sequence"/>
</dbReference>
<evidence type="ECO:0000313" key="4">
    <source>
        <dbReference type="Proteomes" id="UP001218188"/>
    </source>
</evidence>
<keyword evidence="4" id="KW-1185">Reference proteome</keyword>
<reference evidence="3" key="1">
    <citation type="submission" date="2023-03" db="EMBL/GenBank/DDBJ databases">
        <title>Massive genome expansion in bonnet fungi (Mycena s.s.) driven by repeated elements and novel gene families across ecological guilds.</title>
        <authorList>
            <consortium name="Lawrence Berkeley National Laboratory"/>
            <person name="Harder C.B."/>
            <person name="Miyauchi S."/>
            <person name="Viragh M."/>
            <person name="Kuo A."/>
            <person name="Thoen E."/>
            <person name="Andreopoulos B."/>
            <person name="Lu D."/>
            <person name="Skrede I."/>
            <person name="Drula E."/>
            <person name="Henrissat B."/>
            <person name="Morin E."/>
            <person name="Kohler A."/>
            <person name="Barry K."/>
            <person name="LaButti K."/>
            <person name="Morin E."/>
            <person name="Salamov A."/>
            <person name="Lipzen A."/>
            <person name="Mereny Z."/>
            <person name="Hegedus B."/>
            <person name="Baldrian P."/>
            <person name="Stursova M."/>
            <person name="Weitz H."/>
            <person name="Taylor A."/>
            <person name="Grigoriev I.V."/>
            <person name="Nagy L.G."/>
            <person name="Martin F."/>
            <person name="Kauserud H."/>
        </authorList>
    </citation>
    <scope>NUCLEOTIDE SEQUENCE</scope>
    <source>
        <strain evidence="3">CBHHK200</strain>
    </source>
</reference>
<proteinExistence type="predicted"/>
<dbReference type="AlphaFoldDB" id="A0AAD6S9G0"/>